<evidence type="ECO:0000313" key="2">
    <source>
        <dbReference type="Proteomes" id="UP000249799"/>
    </source>
</evidence>
<dbReference type="KEGG" id="bsed:DN745_16835"/>
<sequence>MTRFSVGTISILGVAGGVVLALSACSSDAQMEPQEQGDAVVRALWSPSERVLPTPTDLARDTQTGRLALATDAQMSPAQREFNLYLNHLDGYPLGSTLKIPMSGEVFVPELGGAFFAFDAESHRRLDVAVSFDAETRMIEAAPTGGVEDGLQPGRRYVFGLRGYEGGLRGAAGEPVVADDLFYLLRSTSPIDAQLDAIPGESEEERLAAAQQLSALQQGFAPLIEQATRAAGFGRDELAVLAEFTTSDKSTVVFDPSSGEIPQPNQLLIDASTGLIDLPIAADDPAETRHIKEVLSAYDGFSISGALVLKSTHPVARDTVLNPASVRLFERREDGSFEEITDLERGVLDDEKTFWIRPRLTLKADTDYIYLTTGALKDTRGEPLSAQPVGAMLRSKAALTDAQSGASQLSVIDDATAQTLEPVRQRSEALLDMLQGESVMRQEMGAAVPFHTQSAAELLMARRAELYTRDVSTELMNVEVASPLARGLWLSMPLVRTIVSGELYTLDGLDPRTRRAYADGRAEERRTSFVLTIPTGVEKGEPIPVVLFGHGLMTSRELTYLIANKLAGAGYAVFSLDLPYHGDRAVCLADTDCRGNASCDEVGQCKKADGSEGEVARIRAPFVDAEFPISTGFAFIEVDNLVGTRDHFGQALLDLMQGYRVIKHADWAASAEGYTLAGDDVVYLGMSLGGILGANMAALEPGIQDFVLNVPGAGFLSLIENSDAFVSIFNNALVERGAPRGSDAYFRFSNIMRWLLDPVDPLNIAHHATQEPLRYVDPQDGQTKTMPPKRVLIQMAKNDGVVPNISTQILAERMGLAISTYDPSVSNHGFFFDPTSLSGYAARQEMVDFFDARE</sequence>
<dbReference type="OrthoDB" id="5477453at2"/>
<dbReference type="Gene3D" id="3.40.50.1820">
    <property type="entry name" value="alpha/beta hydrolase"/>
    <property type="match status" value="1"/>
</dbReference>
<proteinExistence type="predicted"/>
<protein>
    <submittedName>
        <fullName evidence="1">Uncharacterized protein</fullName>
    </submittedName>
</protein>
<dbReference type="PANTHER" id="PTHR22946:SF0">
    <property type="entry name" value="DIENELACTONE HYDROLASE DOMAIN-CONTAINING PROTEIN"/>
    <property type="match status" value="1"/>
</dbReference>
<dbReference type="RefSeq" id="WP_111336654.1">
    <property type="nucleotide sequence ID" value="NZ_CP030032.1"/>
</dbReference>
<dbReference type="InterPro" id="IPR029058">
    <property type="entry name" value="AB_hydrolase_fold"/>
</dbReference>
<dbReference type="Proteomes" id="UP000249799">
    <property type="component" value="Chromosome"/>
</dbReference>
<accession>A0A2Z4FQG4</accession>
<organism evidence="1 2">
    <name type="scientific">Bradymonas sediminis</name>
    <dbReference type="NCBI Taxonomy" id="1548548"/>
    <lineage>
        <taxon>Bacteria</taxon>
        <taxon>Deltaproteobacteria</taxon>
        <taxon>Bradymonadales</taxon>
        <taxon>Bradymonadaceae</taxon>
        <taxon>Bradymonas</taxon>
    </lineage>
</organism>
<dbReference type="EMBL" id="CP030032">
    <property type="protein sequence ID" value="AWV90898.1"/>
    <property type="molecule type" value="Genomic_DNA"/>
</dbReference>
<dbReference type="AlphaFoldDB" id="A0A2Z4FQG4"/>
<reference evidence="1 2" key="1">
    <citation type="submission" date="2018-06" db="EMBL/GenBank/DDBJ databases">
        <title>Lujinxingia sediminis gen. nov. sp. nov., a new facultative anaerobic member of the class Deltaproteobacteria, and proposal of Lujinxingaceae fam. nov.</title>
        <authorList>
            <person name="Guo L.-Y."/>
            <person name="Li C.-M."/>
            <person name="Wang S."/>
            <person name="Du Z.-J."/>
        </authorList>
    </citation>
    <scope>NUCLEOTIDE SEQUENCE [LARGE SCALE GENOMIC DNA]</scope>
    <source>
        <strain evidence="1 2">FA350</strain>
    </source>
</reference>
<name>A0A2Z4FQG4_9DELT</name>
<keyword evidence="2" id="KW-1185">Reference proteome</keyword>
<dbReference type="PANTHER" id="PTHR22946">
    <property type="entry name" value="DIENELACTONE HYDROLASE DOMAIN-CONTAINING PROTEIN-RELATED"/>
    <property type="match status" value="1"/>
</dbReference>
<dbReference type="InterPro" id="IPR050261">
    <property type="entry name" value="FrsA_esterase"/>
</dbReference>
<dbReference type="SUPFAM" id="SSF53474">
    <property type="entry name" value="alpha/beta-Hydrolases"/>
    <property type="match status" value="1"/>
</dbReference>
<evidence type="ECO:0000313" key="1">
    <source>
        <dbReference type="EMBL" id="AWV90898.1"/>
    </source>
</evidence>
<gene>
    <name evidence="1" type="ORF">DN745_16835</name>
</gene>
<dbReference type="PROSITE" id="PS51257">
    <property type="entry name" value="PROKAR_LIPOPROTEIN"/>
    <property type="match status" value="1"/>
</dbReference>